<gene>
    <name evidence="1" type="ORF">GK108_12495</name>
</gene>
<comment type="caution">
    <text evidence="1">The sequence shown here is derived from an EMBL/GenBank/DDBJ whole genome shotgun (WGS) entry which is preliminary data.</text>
</comment>
<dbReference type="RefSeq" id="WP_163948216.1">
    <property type="nucleotide sequence ID" value="NZ_JAAFZH010000004.1"/>
</dbReference>
<dbReference type="AlphaFoldDB" id="A0A6L9L5B6"/>
<organism evidence="1 2">
    <name type="scientific">Spirosoma terrae</name>
    <dbReference type="NCBI Taxonomy" id="1968276"/>
    <lineage>
        <taxon>Bacteria</taxon>
        <taxon>Pseudomonadati</taxon>
        <taxon>Bacteroidota</taxon>
        <taxon>Cytophagia</taxon>
        <taxon>Cytophagales</taxon>
        <taxon>Cytophagaceae</taxon>
        <taxon>Spirosoma</taxon>
    </lineage>
</organism>
<dbReference type="Proteomes" id="UP000474175">
    <property type="component" value="Unassembled WGS sequence"/>
</dbReference>
<evidence type="ECO:0000313" key="1">
    <source>
        <dbReference type="EMBL" id="NDU95694.1"/>
    </source>
</evidence>
<accession>A0A6L9L5B6</accession>
<name>A0A6L9L5B6_9BACT</name>
<proteinExistence type="predicted"/>
<reference evidence="1 2" key="1">
    <citation type="submission" date="2020-02" db="EMBL/GenBank/DDBJ databases">
        <title>Draft genome sequence of two Spirosoma agri KCTC 52727 and Spirosoma terrae KCTC 52035.</title>
        <authorList>
            <person name="Rojas J."/>
            <person name="Ambika Manirajan B."/>
            <person name="Suarez C."/>
            <person name="Ratering S."/>
            <person name="Schnell S."/>
        </authorList>
    </citation>
    <scope>NUCLEOTIDE SEQUENCE [LARGE SCALE GENOMIC DNA]</scope>
    <source>
        <strain evidence="1 2">KCTC 52035</strain>
    </source>
</reference>
<sequence>MTTNQIATKEDFLTNWQPYLVSQEIDFGLVDKKHFNRQRQEVTLFSTEVRAQTFIVVNNLVYKLTQRKEDLEFNIRGQYGIAVKLPFEEEYFRPVPLFQLNTIDQPPVADVTQSINTVSAGTQVDLYSAVATMEAVVDSVPGDDAFNVFLDKQLNQIRHILIVKAREYVRNNNRWHNFESIGGLNMETPERALWGLVSKQIISLRDIVLDLENRQITPTQAMIDEKCGDVEVYTLLLHGLFNKRIVDNAGRLSEAANQAA</sequence>
<protein>
    <submittedName>
        <fullName evidence="1">Uncharacterized protein</fullName>
    </submittedName>
</protein>
<dbReference type="EMBL" id="JAAFZH010000004">
    <property type="protein sequence ID" value="NDU95694.1"/>
    <property type="molecule type" value="Genomic_DNA"/>
</dbReference>
<evidence type="ECO:0000313" key="2">
    <source>
        <dbReference type="Proteomes" id="UP000474175"/>
    </source>
</evidence>
<keyword evidence="2" id="KW-1185">Reference proteome</keyword>